<evidence type="ECO:0000259" key="7">
    <source>
        <dbReference type="PROSITE" id="PS51473"/>
    </source>
</evidence>
<dbReference type="Pfam" id="PF01657">
    <property type="entry name" value="Stress-antifung"/>
    <property type="match status" value="2"/>
</dbReference>
<evidence type="ECO:0000256" key="6">
    <source>
        <dbReference type="SAM" id="SignalP"/>
    </source>
</evidence>
<dbReference type="InterPro" id="IPR050581">
    <property type="entry name" value="CRR_secretory_protein"/>
</dbReference>
<feature type="domain" description="Gnk2-homologous" evidence="7">
    <location>
        <begin position="35"/>
        <end position="136"/>
    </location>
</feature>
<dbReference type="Proteomes" id="UP000694864">
    <property type="component" value="Chromosome 19"/>
</dbReference>
<protein>
    <submittedName>
        <fullName evidence="9">Cysteine-rich repeat secretory protein 34-like</fullName>
    </submittedName>
</protein>
<name>A0ABM0XMQ7_CAMSA</name>
<accession>A0ABM0XMQ7</accession>
<gene>
    <name evidence="9" type="primary">LOC104766101</name>
</gene>
<evidence type="ECO:0000313" key="8">
    <source>
        <dbReference type="Proteomes" id="UP000694864"/>
    </source>
</evidence>
<dbReference type="InterPro" id="IPR002902">
    <property type="entry name" value="GNK2"/>
</dbReference>
<comment type="similarity">
    <text evidence="5">Belongs to the cysteine-rich repeat secretory protein family.</text>
</comment>
<reference evidence="8" key="1">
    <citation type="journal article" date="2014" name="Nat. Commun.">
        <title>The emerging biofuel crop Camelina sativa retains a highly undifferentiated hexaploid genome structure.</title>
        <authorList>
            <person name="Kagale S."/>
            <person name="Koh C."/>
            <person name="Nixon J."/>
            <person name="Bollina V."/>
            <person name="Clarke W.E."/>
            <person name="Tuteja R."/>
            <person name="Spillane C."/>
            <person name="Robinson S.J."/>
            <person name="Links M.G."/>
            <person name="Clarke C."/>
            <person name="Higgins E.E."/>
            <person name="Huebert T."/>
            <person name="Sharpe A.G."/>
            <person name="Parkin I.A."/>
        </authorList>
    </citation>
    <scope>NUCLEOTIDE SEQUENCE [LARGE SCALE GENOMIC DNA]</scope>
    <source>
        <strain evidence="8">cv. DH55</strain>
    </source>
</reference>
<proteinExistence type="inferred from homology"/>
<evidence type="ECO:0000256" key="3">
    <source>
        <dbReference type="ARBA" id="ARBA00022729"/>
    </source>
</evidence>
<sequence>MYSSYSLCKCLISFYILAIQLLICSVSSLNITNEYLHHKCRVNQGKYQQGSKYEKDLNSLIRFVADDITQGFVHSSTTEGRNSTTIIFQCRGDSYKSNCRTCYDTAVAGFRKRCPRNKGGIIWYDQCFLDISMINDQAPRKMNYKNTFSMHNPNNVRGDTKLFNKKTKEFLQQLTMKADKTGPDGVEFLYYAAAEERIGKQKVYAMVQCAKDVADCQPCLEWSINQLSKCCDGKKGARVLGTSCNLRYELYPFLRT</sequence>
<evidence type="ECO:0000256" key="1">
    <source>
        <dbReference type="ARBA" id="ARBA00004613"/>
    </source>
</evidence>
<evidence type="ECO:0000256" key="2">
    <source>
        <dbReference type="ARBA" id="ARBA00022525"/>
    </source>
</evidence>
<dbReference type="GeneID" id="104766101"/>
<dbReference type="Gene3D" id="3.30.430.20">
    <property type="entry name" value="Gnk2 domain, C-X8-C-X2-C motif"/>
    <property type="match status" value="2"/>
</dbReference>
<reference evidence="9" key="2">
    <citation type="submission" date="2025-08" db="UniProtKB">
        <authorList>
            <consortium name="RefSeq"/>
        </authorList>
    </citation>
    <scope>IDENTIFICATION</scope>
    <source>
        <tissue evidence="9">Leaf</tissue>
    </source>
</reference>
<organism evidence="8 9">
    <name type="scientific">Camelina sativa</name>
    <name type="common">False flax</name>
    <name type="synonym">Myagrum sativum</name>
    <dbReference type="NCBI Taxonomy" id="90675"/>
    <lineage>
        <taxon>Eukaryota</taxon>
        <taxon>Viridiplantae</taxon>
        <taxon>Streptophyta</taxon>
        <taxon>Embryophyta</taxon>
        <taxon>Tracheophyta</taxon>
        <taxon>Spermatophyta</taxon>
        <taxon>Magnoliopsida</taxon>
        <taxon>eudicotyledons</taxon>
        <taxon>Gunneridae</taxon>
        <taxon>Pentapetalae</taxon>
        <taxon>rosids</taxon>
        <taxon>malvids</taxon>
        <taxon>Brassicales</taxon>
        <taxon>Brassicaceae</taxon>
        <taxon>Camelineae</taxon>
        <taxon>Camelina</taxon>
    </lineage>
</organism>
<keyword evidence="4" id="KW-0677">Repeat</keyword>
<feature type="domain" description="Gnk2-homologous" evidence="7">
    <location>
        <begin position="144"/>
        <end position="253"/>
    </location>
</feature>
<keyword evidence="3 6" id="KW-0732">Signal</keyword>
<dbReference type="InterPro" id="IPR038408">
    <property type="entry name" value="GNK2_sf"/>
</dbReference>
<dbReference type="PANTHER" id="PTHR32411">
    <property type="entry name" value="CYSTEINE-RICH REPEAT SECRETORY PROTEIN 38-RELATED"/>
    <property type="match status" value="1"/>
</dbReference>
<evidence type="ECO:0000256" key="4">
    <source>
        <dbReference type="ARBA" id="ARBA00022737"/>
    </source>
</evidence>
<comment type="subcellular location">
    <subcellularLocation>
        <location evidence="1">Secreted</location>
    </subcellularLocation>
</comment>
<evidence type="ECO:0000313" key="9">
    <source>
        <dbReference type="RefSeq" id="XP_010488218.1"/>
    </source>
</evidence>
<dbReference type="CDD" id="cd23509">
    <property type="entry name" value="Gnk2-like"/>
    <property type="match status" value="2"/>
</dbReference>
<feature type="signal peptide" evidence="6">
    <location>
        <begin position="1"/>
        <end position="28"/>
    </location>
</feature>
<dbReference type="PANTHER" id="PTHR32411:SF72">
    <property type="entry name" value="CYSTEINE-RICH REPEAT SECRETORY PROTEIN 34-RELATED"/>
    <property type="match status" value="1"/>
</dbReference>
<keyword evidence="8" id="KW-1185">Reference proteome</keyword>
<dbReference type="PROSITE" id="PS51473">
    <property type="entry name" value="GNK2"/>
    <property type="match status" value="2"/>
</dbReference>
<keyword evidence="2" id="KW-0964">Secreted</keyword>
<feature type="chain" id="PRO_5045782086" evidence="6">
    <location>
        <begin position="29"/>
        <end position="256"/>
    </location>
</feature>
<dbReference type="RefSeq" id="XP_010488218.1">
    <property type="nucleotide sequence ID" value="XM_010489916.1"/>
</dbReference>
<evidence type="ECO:0000256" key="5">
    <source>
        <dbReference type="ARBA" id="ARBA00038515"/>
    </source>
</evidence>